<feature type="region of interest" description="Disordered" evidence="2">
    <location>
        <begin position="405"/>
        <end position="442"/>
    </location>
</feature>
<dbReference type="InterPro" id="IPR001138">
    <property type="entry name" value="Zn2Cys6_DnaBD"/>
</dbReference>
<gene>
    <name evidence="4" type="ORF">ALECFALPRED_006542</name>
</gene>
<feature type="compositionally biased region" description="Basic and acidic residues" evidence="2">
    <location>
        <begin position="296"/>
        <end position="305"/>
    </location>
</feature>
<evidence type="ECO:0000256" key="1">
    <source>
        <dbReference type="ARBA" id="ARBA00023242"/>
    </source>
</evidence>
<organism evidence="4 5">
    <name type="scientific">Alectoria fallacina</name>
    <dbReference type="NCBI Taxonomy" id="1903189"/>
    <lineage>
        <taxon>Eukaryota</taxon>
        <taxon>Fungi</taxon>
        <taxon>Dikarya</taxon>
        <taxon>Ascomycota</taxon>
        <taxon>Pezizomycotina</taxon>
        <taxon>Lecanoromycetes</taxon>
        <taxon>OSLEUM clade</taxon>
        <taxon>Lecanoromycetidae</taxon>
        <taxon>Lecanorales</taxon>
        <taxon>Lecanorineae</taxon>
        <taxon>Parmeliaceae</taxon>
        <taxon>Alectoria</taxon>
    </lineage>
</organism>
<evidence type="ECO:0000313" key="4">
    <source>
        <dbReference type="EMBL" id="CAF9935746.1"/>
    </source>
</evidence>
<dbReference type="PROSITE" id="PS50048">
    <property type="entry name" value="ZN2_CY6_FUNGAL_2"/>
    <property type="match status" value="1"/>
</dbReference>
<feature type="compositionally biased region" description="Basic and acidic residues" evidence="2">
    <location>
        <begin position="80"/>
        <end position="97"/>
    </location>
</feature>
<dbReference type="GO" id="GO:0008270">
    <property type="term" value="F:zinc ion binding"/>
    <property type="evidence" value="ECO:0007669"/>
    <property type="project" value="InterPro"/>
</dbReference>
<sequence length="621" mass="66471">MSTPDALASRGHLALKPRGSKRGACDRCRGQKLRCLRKDQSDSQDSLQVTCVRCLKAGANCSYGTAKCAARSPASPALPPHERRENGGGNPRKDETASRPTVNTSGQSGLFYSTTDGGQDQCGTGGRGSGRLLGEFTADQESEGETENTTSVHALSPLSMHDTSSILAGVNLDFPAFSASSTATLPWSDETMPPFPNNDGRDASPLEPFASKYSWPFHHYQAQPMDILIPTSSPNNDEQSRDVGINAYGVPAQTCLTNAQISGALDEAMDLDFPSRSAHPAPFNLTKGLGAPPGRPGDRDRERTQVSKSSSMSSTSQSTLFKDSDEIDAGIKFKKKPLSISQTQHKRMQELSELAMDLYAQLAANDAENHQPTSVATATTFRDQLVGSVLKSSNTFLTLLTSFSAPATSSSPSPPPLTPSINHNHSTCSPGDSGASPLASTLDDDDLIMDESVQPTNRRLPAASSDDSKPPPPTDMTTVLQLLTCYIRIIHLHSAMHARILDYMLAFPQHKTQHVDSVPPVFPGMQVGGVSLNSFGTFQVKLLLQISVHVLGEIESSLGLPEEFRVGKRKGGGTGVLGASVSGDFVKSLMKEGAWRGQKVESVREQLGNLKRVLKEAIELE</sequence>
<reference evidence="4" key="1">
    <citation type="submission" date="2021-03" db="EMBL/GenBank/DDBJ databases">
        <authorList>
            <person name="Tagirdzhanova G."/>
        </authorList>
    </citation>
    <scope>NUCLEOTIDE SEQUENCE</scope>
</reference>
<dbReference type="CDD" id="cd00067">
    <property type="entry name" value="GAL4"/>
    <property type="match status" value="1"/>
</dbReference>
<protein>
    <recommendedName>
        <fullName evidence="3">Zn(2)-C6 fungal-type domain-containing protein</fullName>
    </recommendedName>
</protein>
<dbReference type="EMBL" id="CAJPDR010000417">
    <property type="protein sequence ID" value="CAF9935746.1"/>
    <property type="molecule type" value="Genomic_DNA"/>
</dbReference>
<feature type="region of interest" description="Disordered" evidence="2">
    <location>
        <begin position="454"/>
        <end position="475"/>
    </location>
</feature>
<feature type="compositionally biased region" description="Low complexity" evidence="2">
    <location>
        <begin position="307"/>
        <end position="318"/>
    </location>
</feature>
<dbReference type="AlphaFoldDB" id="A0A8H3G3X9"/>
<feature type="region of interest" description="Disordered" evidence="2">
    <location>
        <begin position="272"/>
        <end position="321"/>
    </location>
</feature>
<feature type="region of interest" description="Disordered" evidence="2">
    <location>
        <begin position="1"/>
        <end position="25"/>
    </location>
</feature>
<keyword evidence="1" id="KW-0539">Nucleus</keyword>
<evidence type="ECO:0000256" key="2">
    <source>
        <dbReference type="SAM" id="MobiDB-lite"/>
    </source>
</evidence>
<name>A0A8H3G3X9_9LECA</name>
<feature type="region of interest" description="Disordered" evidence="2">
    <location>
        <begin position="70"/>
        <end position="133"/>
    </location>
</feature>
<keyword evidence="5" id="KW-1185">Reference proteome</keyword>
<dbReference type="SUPFAM" id="SSF57701">
    <property type="entry name" value="Zn2/Cys6 DNA-binding domain"/>
    <property type="match status" value="1"/>
</dbReference>
<feature type="compositionally biased region" description="Polar residues" evidence="2">
    <location>
        <begin position="98"/>
        <end position="112"/>
    </location>
</feature>
<proteinExistence type="predicted"/>
<evidence type="ECO:0000313" key="5">
    <source>
        <dbReference type="Proteomes" id="UP000664203"/>
    </source>
</evidence>
<dbReference type="Proteomes" id="UP000664203">
    <property type="component" value="Unassembled WGS sequence"/>
</dbReference>
<evidence type="ECO:0000259" key="3">
    <source>
        <dbReference type="PROSITE" id="PS50048"/>
    </source>
</evidence>
<dbReference type="OrthoDB" id="4222821at2759"/>
<feature type="domain" description="Zn(2)-C6 fungal-type" evidence="3">
    <location>
        <begin position="24"/>
        <end position="63"/>
    </location>
</feature>
<accession>A0A8H3G3X9</accession>
<feature type="compositionally biased region" description="Low complexity" evidence="2">
    <location>
        <begin position="113"/>
        <end position="122"/>
    </location>
</feature>
<comment type="caution">
    <text evidence="4">The sequence shown here is derived from an EMBL/GenBank/DDBJ whole genome shotgun (WGS) entry which is preliminary data.</text>
</comment>
<feature type="compositionally biased region" description="Polar residues" evidence="2">
    <location>
        <begin position="421"/>
        <end position="430"/>
    </location>
</feature>
<dbReference type="GO" id="GO:0000981">
    <property type="term" value="F:DNA-binding transcription factor activity, RNA polymerase II-specific"/>
    <property type="evidence" value="ECO:0007669"/>
    <property type="project" value="InterPro"/>
</dbReference>
<dbReference type="InterPro" id="IPR036864">
    <property type="entry name" value="Zn2-C6_fun-type_DNA-bd_sf"/>
</dbReference>